<keyword evidence="1" id="KW-0805">Transcription regulation</keyword>
<dbReference type="InterPro" id="IPR025996">
    <property type="entry name" value="MT1864/Rv1816-like_C"/>
</dbReference>
<reference evidence="4 5" key="1">
    <citation type="submission" date="2007-08" db="EMBL/GenBank/DDBJ databases">
        <authorList>
            <person name="Fulton L."/>
            <person name="Clifton S."/>
            <person name="Fulton B."/>
            <person name="Xu J."/>
            <person name="Minx P."/>
            <person name="Pepin K.H."/>
            <person name="Johnson M."/>
            <person name="Thiruvilangam P."/>
            <person name="Bhonagiri V."/>
            <person name="Nash W.E."/>
            <person name="Mardis E.R."/>
            <person name="Wilson R.K."/>
        </authorList>
    </citation>
    <scope>NUCLEOTIDE SEQUENCE [LARGE SCALE GENOMIC DNA]</scope>
    <source>
        <strain evidence="5">ATCC BAA-613 / DSM 15670 / CCUG 46953 / JCM 12243 / WAL 16351</strain>
    </source>
</reference>
<evidence type="ECO:0000259" key="3">
    <source>
        <dbReference type="Pfam" id="PF13305"/>
    </source>
</evidence>
<dbReference type="Gene3D" id="1.10.10.60">
    <property type="entry name" value="Homeodomain-like"/>
    <property type="match status" value="1"/>
</dbReference>
<organism evidence="4 5">
    <name type="scientific">Enterocloster bolteae (strain ATCC BAA-613 / DSM 15670 / CCUG 46953 / JCM 12243 / WAL 16351)</name>
    <name type="common">Clostridium bolteae</name>
    <dbReference type="NCBI Taxonomy" id="411902"/>
    <lineage>
        <taxon>Bacteria</taxon>
        <taxon>Bacillati</taxon>
        <taxon>Bacillota</taxon>
        <taxon>Clostridia</taxon>
        <taxon>Lachnospirales</taxon>
        <taxon>Lachnospiraceae</taxon>
        <taxon>Enterocloster</taxon>
    </lineage>
</organism>
<dbReference type="InterPro" id="IPR003012">
    <property type="entry name" value="Tet_transcr_reg_TetR"/>
</dbReference>
<dbReference type="Pfam" id="PF13305">
    <property type="entry name" value="TetR_C_33"/>
    <property type="match status" value="1"/>
</dbReference>
<name>A8RR56_ENTBW</name>
<feature type="domain" description="HTH-type transcriptional regulator MT1864/Rv1816-like C-terminal" evidence="3">
    <location>
        <begin position="88"/>
        <end position="183"/>
    </location>
</feature>
<proteinExistence type="predicted"/>
<evidence type="ECO:0000256" key="2">
    <source>
        <dbReference type="ARBA" id="ARBA00023163"/>
    </source>
</evidence>
<dbReference type="Gene3D" id="1.10.357.10">
    <property type="entry name" value="Tetracycline Repressor, domain 2"/>
    <property type="match status" value="1"/>
</dbReference>
<dbReference type="GO" id="GO:0045892">
    <property type="term" value="P:negative regulation of DNA-templated transcription"/>
    <property type="evidence" value="ECO:0007669"/>
    <property type="project" value="InterPro"/>
</dbReference>
<accession>A8RR56</accession>
<dbReference type="eggNOG" id="COG1309">
    <property type="taxonomic scope" value="Bacteria"/>
</dbReference>
<dbReference type="InterPro" id="IPR009057">
    <property type="entry name" value="Homeodomain-like_sf"/>
</dbReference>
<sequence length="195" mass="21976">MMKGKVMARAGLDKNVVVEKAAQLANKMGIDQIQLKTLAESLSIQPPSLYNHIRGLDDLRRELMIYGWKQVEKRMLEAASGADGYAAWEAVCRAFYQYATENPGVFSAMLWYNKYQDKETQGVTEKLFSICFAITSSLNISEENCNHLIRTFRAFLEGFCLLVNNNAFGYSLSVEESFDLSLKVMIGGMKELEGK</sequence>
<dbReference type="HOGENOM" id="CLU_069356_43_2_9"/>
<protein>
    <recommendedName>
        <fullName evidence="3">HTH-type transcriptional regulator MT1864/Rv1816-like C-terminal domain-containing protein</fullName>
    </recommendedName>
</protein>
<reference evidence="4 5" key="2">
    <citation type="submission" date="2007-09" db="EMBL/GenBank/DDBJ databases">
        <title>Draft genome sequence of Clostridium bolteae (ATCC BAA-613).</title>
        <authorList>
            <person name="Sudarsanam P."/>
            <person name="Ley R."/>
            <person name="Guruge J."/>
            <person name="Turnbaugh P.J."/>
            <person name="Mahowald M."/>
            <person name="Liep D."/>
            <person name="Gordon J."/>
        </authorList>
    </citation>
    <scope>NUCLEOTIDE SEQUENCE [LARGE SCALE GENOMIC DNA]</scope>
    <source>
        <strain evidence="5">ATCC BAA-613 / DSM 15670 / CCUG 46953 / JCM 12243 / WAL 16351</strain>
    </source>
</reference>
<evidence type="ECO:0000313" key="4">
    <source>
        <dbReference type="EMBL" id="EDP16778.1"/>
    </source>
</evidence>
<dbReference type="GO" id="GO:0046677">
    <property type="term" value="P:response to antibiotic"/>
    <property type="evidence" value="ECO:0007669"/>
    <property type="project" value="InterPro"/>
</dbReference>
<dbReference type="EMBL" id="ABCC02000027">
    <property type="protein sequence ID" value="EDP16778.1"/>
    <property type="molecule type" value="Genomic_DNA"/>
</dbReference>
<dbReference type="AlphaFoldDB" id="A8RR56"/>
<dbReference type="SUPFAM" id="SSF48498">
    <property type="entry name" value="Tetracyclin repressor-like, C-terminal domain"/>
    <property type="match status" value="1"/>
</dbReference>
<evidence type="ECO:0000313" key="5">
    <source>
        <dbReference type="Proteomes" id="UP000005396"/>
    </source>
</evidence>
<gene>
    <name evidence="4" type="ORF">CLOBOL_02922</name>
</gene>
<evidence type="ECO:0000256" key="1">
    <source>
        <dbReference type="ARBA" id="ARBA00023015"/>
    </source>
</evidence>
<comment type="caution">
    <text evidence="4">The sequence shown here is derived from an EMBL/GenBank/DDBJ whole genome shotgun (WGS) entry which is preliminary data.</text>
</comment>
<dbReference type="InterPro" id="IPR036271">
    <property type="entry name" value="Tet_transcr_reg_TetR-rel_C_sf"/>
</dbReference>
<dbReference type="SUPFAM" id="SSF46689">
    <property type="entry name" value="Homeodomain-like"/>
    <property type="match status" value="1"/>
</dbReference>
<keyword evidence="2" id="KW-0804">Transcription</keyword>
<dbReference type="PRINTS" id="PR00400">
    <property type="entry name" value="TETREPRESSOR"/>
</dbReference>
<dbReference type="PaxDb" id="411902-CLOBOL_02922"/>
<dbReference type="Proteomes" id="UP000005396">
    <property type="component" value="Unassembled WGS sequence"/>
</dbReference>